<keyword evidence="2" id="KW-1185">Reference proteome</keyword>
<dbReference type="EMBL" id="BAABFR010000112">
    <property type="protein sequence ID" value="GAA4403736.1"/>
    <property type="molecule type" value="Genomic_DNA"/>
</dbReference>
<reference evidence="2" key="1">
    <citation type="journal article" date="2019" name="Int. J. Syst. Evol. Microbiol.">
        <title>The Global Catalogue of Microorganisms (GCM) 10K type strain sequencing project: providing services to taxonomists for standard genome sequencing and annotation.</title>
        <authorList>
            <consortium name="The Broad Institute Genomics Platform"/>
            <consortium name="The Broad Institute Genome Sequencing Center for Infectious Disease"/>
            <person name="Wu L."/>
            <person name="Ma J."/>
        </authorList>
    </citation>
    <scope>NUCLEOTIDE SEQUENCE [LARGE SCALE GENOMIC DNA]</scope>
    <source>
        <strain evidence="2">JCM 17688</strain>
    </source>
</reference>
<comment type="caution">
    <text evidence="1">The sequence shown here is derived from an EMBL/GenBank/DDBJ whole genome shotgun (WGS) entry which is preliminary data.</text>
</comment>
<protein>
    <submittedName>
        <fullName evidence="1">Uncharacterized protein</fullName>
    </submittedName>
</protein>
<accession>A0ABP8KC85</accession>
<proteinExistence type="predicted"/>
<dbReference type="RefSeq" id="WP_385922852.1">
    <property type="nucleotide sequence ID" value="NZ_JBHTGI010000001.1"/>
</dbReference>
<evidence type="ECO:0000313" key="2">
    <source>
        <dbReference type="Proteomes" id="UP001500635"/>
    </source>
</evidence>
<dbReference type="Proteomes" id="UP001500635">
    <property type="component" value="Unassembled WGS sequence"/>
</dbReference>
<name>A0ABP8KC85_9ACTN</name>
<organism evidence="1 2">
    <name type="scientific">Tsukamurella soli</name>
    <dbReference type="NCBI Taxonomy" id="644556"/>
    <lineage>
        <taxon>Bacteria</taxon>
        <taxon>Bacillati</taxon>
        <taxon>Actinomycetota</taxon>
        <taxon>Actinomycetes</taxon>
        <taxon>Mycobacteriales</taxon>
        <taxon>Tsukamurellaceae</taxon>
        <taxon>Tsukamurella</taxon>
    </lineage>
</organism>
<evidence type="ECO:0000313" key="1">
    <source>
        <dbReference type="EMBL" id="GAA4403736.1"/>
    </source>
</evidence>
<gene>
    <name evidence="1" type="ORF">GCM10023147_45550</name>
</gene>
<sequence>MPSALTGGARFTTRVTLTREVAGPDAGVTLPGMDRWVITYCAEAGARRMVAKLLQGIAPGLDPADVYAPRLDRASLAVKPREA</sequence>